<organism evidence="1 2">
    <name type="scientific">Carya illinoinensis</name>
    <name type="common">Pecan</name>
    <dbReference type="NCBI Taxonomy" id="32201"/>
    <lineage>
        <taxon>Eukaryota</taxon>
        <taxon>Viridiplantae</taxon>
        <taxon>Streptophyta</taxon>
        <taxon>Embryophyta</taxon>
        <taxon>Tracheophyta</taxon>
        <taxon>Spermatophyta</taxon>
        <taxon>Magnoliopsida</taxon>
        <taxon>eudicotyledons</taxon>
        <taxon>Gunneridae</taxon>
        <taxon>Pentapetalae</taxon>
        <taxon>rosids</taxon>
        <taxon>fabids</taxon>
        <taxon>Fagales</taxon>
        <taxon>Juglandaceae</taxon>
        <taxon>Carya</taxon>
    </lineage>
</organism>
<evidence type="ECO:0000313" key="1">
    <source>
        <dbReference type="EMBL" id="KAG6714663.1"/>
    </source>
</evidence>
<dbReference type="AlphaFoldDB" id="A0A922F7I6"/>
<dbReference type="Proteomes" id="UP000811246">
    <property type="component" value="Chromosome 5"/>
</dbReference>
<sequence>MHGLNLKLAVKSHYNLNHKCISTRYIPYFITDHGKSLQIQYKLQRSFGLLSIPRSVFSSSSLFFLPKASNIAELNVCAVTRELIQRRLYMQLMIHVRTYVSHLLNEAVCVR</sequence>
<dbReference type="EMBL" id="CM031829">
    <property type="protein sequence ID" value="KAG6714663.1"/>
    <property type="molecule type" value="Genomic_DNA"/>
</dbReference>
<accession>A0A922F7I6</accession>
<protein>
    <submittedName>
        <fullName evidence="1">Uncharacterized protein</fullName>
    </submittedName>
</protein>
<evidence type="ECO:0000313" key="2">
    <source>
        <dbReference type="Proteomes" id="UP000811246"/>
    </source>
</evidence>
<gene>
    <name evidence="1" type="ORF">I3842_05G213300</name>
</gene>
<comment type="caution">
    <text evidence="1">The sequence shown here is derived from an EMBL/GenBank/DDBJ whole genome shotgun (WGS) entry which is preliminary data.</text>
</comment>
<reference evidence="1" key="1">
    <citation type="submission" date="2021-01" db="EMBL/GenBank/DDBJ databases">
        <authorList>
            <person name="Lovell J.T."/>
            <person name="Bentley N."/>
            <person name="Bhattarai G."/>
            <person name="Jenkins J.W."/>
            <person name="Sreedasyam A."/>
            <person name="Alarcon Y."/>
            <person name="Bock C."/>
            <person name="Boston L."/>
            <person name="Carlson J."/>
            <person name="Cervantes K."/>
            <person name="Clermont K."/>
            <person name="Krom N."/>
            <person name="Kubenka K."/>
            <person name="Mamidi S."/>
            <person name="Mattison C."/>
            <person name="Monteros M."/>
            <person name="Pisani C."/>
            <person name="Plott C."/>
            <person name="Rajasekar S."/>
            <person name="Rhein H.S."/>
            <person name="Rohla C."/>
            <person name="Song M."/>
            <person name="Hilaire R.S."/>
            <person name="Shu S."/>
            <person name="Wells L."/>
            <person name="Wang X."/>
            <person name="Webber J."/>
            <person name="Heerema R.J."/>
            <person name="Klein P."/>
            <person name="Conner P."/>
            <person name="Grauke L."/>
            <person name="Grimwood J."/>
            <person name="Schmutz J."/>
            <person name="Randall J.J."/>
        </authorList>
    </citation>
    <scope>NUCLEOTIDE SEQUENCE</scope>
    <source>
        <tissue evidence="1">Leaf</tissue>
    </source>
</reference>
<proteinExistence type="predicted"/>
<name>A0A922F7I6_CARIL</name>